<evidence type="ECO:0000313" key="2">
    <source>
        <dbReference type="Proteomes" id="UP001630127"/>
    </source>
</evidence>
<sequence>MDYSLVINNTPQEITIKEWKKMYCKDLKKTVECCTDEGVILGPGQHACFNPAELKKAWKSRLKSTLISSEKRVSLKGKSSKEGVVLSVSEFESSIAIVFNMVGNDQLVKDSFSREEVKKT</sequence>
<organism evidence="1 2">
    <name type="scientific">Cinchona calisaya</name>
    <dbReference type="NCBI Taxonomy" id="153742"/>
    <lineage>
        <taxon>Eukaryota</taxon>
        <taxon>Viridiplantae</taxon>
        <taxon>Streptophyta</taxon>
        <taxon>Embryophyta</taxon>
        <taxon>Tracheophyta</taxon>
        <taxon>Spermatophyta</taxon>
        <taxon>Magnoliopsida</taxon>
        <taxon>eudicotyledons</taxon>
        <taxon>Gunneridae</taxon>
        <taxon>Pentapetalae</taxon>
        <taxon>asterids</taxon>
        <taxon>lamiids</taxon>
        <taxon>Gentianales</taxon>
        <taxon>Rubiaceae</taxon>
        <taxon>Cinchonoideae</taxon>
        <taxon>Cinchoneae</taxon>
        <taxon>Cinchona</taxon>
    </lineage>
</organism>
<evidence type="ECO:0000313" key="1">
    <source>
        <dbReference type="EMBL" id="KAL3523247.1"/>
    </source>
</evidence>
<keyword evidence="2" id="KW-1185">Reference proteome</keyword>
<dbReference type="EMBL" id="JBJUIK010000007">
    <property type="protein sequence ID" value="KAL3523247.1"/>
    <property type="molecule type" value="Genomic_DNA"/>
</dbReference>
<gene>
    <name evidence="1" type="ORF">ACH5RR_016081</name>
</gene>
<name>A0ABD2ZYL5_9GENT</name>
<dbReference type="Proteomes" id="UP001630127">
    <property type="component" value="Unassembled WGS sequence"/>
</dbReference>
<proteinExistence type="predicted"/>
<reference evidence="1 2" key="1">
    <citation type="submission" date="2024-11" db="EMBL/GenBank/DDBJ databases">
        <title>A near-complete genome assembly of Cinchona calisaya.</title>
        <authorList>
            <person name="Lian D.C."/>
            <person name="Zhao X.W."/>
            <person name="Wei L."/>
        </authorList>
    </citation>
    <scope>NUCLEOTIDE SEQUENCE [LARGE SCALE GENOMIC DNA]</scope>
    <source>
        <tissue evidence="1">Nenye</tissue>
    </source>
</reference>
<protein>
    <submittedName>
        <fullName evidence="1">Uncharacterized protein</fullName>
    </submittedName>
</protein>
<comment type="caution">
    <text evidence="1">The sequence shown here is derived from an EMBL/GenBank/DDBJ whole genome shotgun (WGS) entry which is preliminary data.</text>
</comment>
<accession>A0ABD2ZYL5</accession>
<dbReference type="AlphaFoldDB" id="A0ABD2ZYL5"/>